<evidence type="ECO:0000259" key="2">
    <source>
        <dbReference type="PROSITE" id="PS50883"/>
    </source>
</evidence>
<evidence type="ECO:0000259" key="3">
    <source>
        <dbReference type="PROSITE" id="PS50887"/>
    </source>
</evidence>
<dbReference type="PROSITE" id="PS50887">
    <property type="entry name" value="GGDEF"/>
    <property type="match status" value="1"/>
</dbReference>
<sequence length="792" mass="86908">MTLDRRVLLLILPVLLAGYALAASLVYLAQRETLIRLETARLERQIDALEMAYRSDETVARSVLSVLDAAPELPALLRDHRENARIDALARRLEDTVTALMGDRDAFASLAIFAPNRSMTYYHDNSGDPFAGISQEQVNLAGKQWTGETSPSRDIYLTDGHTSLLVVGNIVEDEPRSEASAQPGSNAALVQVAIRPLRLLDIWSKIEAAYQTPIEMGDQPLPALATLSGAGRIGSATYVRITPHADYLPRLLARLKIFLVVGTLAISLVSIGVLLLLIRTFVTRPIAELDRQASEIVDGHRNDFDAAGRSGIEVGRLRNNLKILQQKTRDSLARARAATYTDTLTAIPNRPHFNIMAEEALAQAQLTGAPLTLLFLDIHHFKLINDRYGHAVGDLVLANVAQSVERVVLHHAHGAAATVARLSGDEFAVLLSVVERDASPIADAILDLFSDGFALGHDFYPVGISIGIASYPDHAKSVQELVANADAAMQEAKARGRNRVVHFSDEIETERGRARLIQGEMTRIVPDAEFHLVYMPISDRDGTIGACEALLRWTSPIFGPISPADFMPLAERNGMFAEIDRWVVDHALSDYEHLAETLGTDPFLSINVSSAELTETTLVPFLRERIKAYGVPSPRIVIELTETVPLENENVFNSIVALRREGVHIAMDDFGAGFTSVLNLLQYEIDTIKLDRYFLDHLIERKSIDTLQALISLCHAENMHVVAEGIDSAEKWQTLIAAGCDYFQGYGIGPPMTIAELRDWAAAGNVHRPERFAAATNCGRAITPPGDFRGMT</sequence>
<keyword evidence="1" id="KW-0472">Membrane</keyword>
<feature type="transmembrane region" description="Helical" evidence="1">
    <location>
        <begin position="257"/>
        <end position="278"/>
    </location>
</feature>
<feature type="domain" description="GGDEF" evidence="3">
    <location>
        <begin position="369"/>
        <end position="505"/>
    </location>
</feature>
<name>A0ABT0D6U4_9HYPH</name>
<dbReference type="CDD" id="cd01949">
    <property type="entry name" value="GGDEF"/>
    <property type="match status" value="1"/>
</dbReference>
<dbReference type="SMART" id="SM00267">
    <property type="entry name" value="GGDEF"/>
    <property type="match status" value="1"/>
</dbReference>
<evidence type="ECO:0000256" key="1">
    <source>
        <dbReference type="SAM" id="Phobius"/>
    </source>
</evidence>
<dbReference type="EMBL" id="JALKCH010000001">
    <property type="protein sequence ID" value="MCK0195659.1"/>
    <property type="molecule type" value="Genomic_DNA"/>
</dbReference>
<feature type="domain" description="EAL" evidence="2">
    <location>
        <begin position="514"/>
        <end position="765"/>
    </location>
</feature>
<dbReference type="SMART" id="SM00052">
    <property type="entry name" value="EAL"/>
    <property type="match status" value="1"/>
</dbReference>
<dbReference type="InterPro" id="IPR043128">
    <property type="entry name" value="Rev_trsase/Diguanyl_cyclase"/>
</dbReference>
<dbReference type="Pfam" id="PF00563">
    <property type="entry name" value="EAL"/>
    <property type="match status" value="1"/>
</dbReference>
<dbReference type="NCBIfam" id="TIGR00254">
    <property type="entry name" value="GGDEF"/>
    <property type="match status" value="1"/>
</dbReference>
<protein>
    <submittedName>
        <fullName evidence="4">GGDEF and EAL domain-containing protein</fullName>
    </submittedName>
</protein>
<dbReference type="InterPro" id="IPR001633">
    <property type="entry name" value="EAL_dom"/>
</dbReference>
<keyword evidence="1" id="KW-1133">Transmembrane helix</keyword>
<evidence type="ECO:0000313" key="5">
    <source>
        <dbReference type="Proteomes" id="UP001203284"/>
    </source>
</evidence>
<proteinExistence type="predicted"/>
<organism evidence="4 5">
    <name type="scientific">Ancylobacter crimeensis</name>
    <dbReference type="NCBI Taxonomy" id="2579147"/>
    <lineage>
        <taxon>Bacteria</taxon>
        <taxon>Pseudomonadati</taxon>
        <taxon>Pseudomonadota</taxon>
        <taxon>Alphaproteobacteria</taxon>
        <taxon>Hyphomicrobiales</taxon>
        <taxon>Xanthobacteraceae</taxon>
        <taxon>Ancylobacter</taxon>
    </lineage>
</organism>
<dbReference type="InterPro" id="IPR035919">
    <property type="entry name" value="EAL_sf"/>
</dbReference>
<gene>
    <name evidence="4" type="ORF">MWN34_01905</name>
</gene>
<dbReference type="Pfam" id="PF00990">
    <property type="entry name" value="GGDEF"/>
    <property type="match status" value="1"/>
</dbReference>
<accession>A0ABT0D6U4</accession>
<dbReference type="InterPro" id="IPR052155">
    <property type="entry name" value="Biofilm_reg_signaling"/>
</dbReference>
<dbReference type="InterPro" id="IPR000160">
    <property type="entry name" value="GGDEF_dom"/>
</dbReference>
<dbReference type="SUPFAM" id="SSF55073">
    <property type="entry name" value="Nucleotide cyclase"/>
    <property type="match status" value="1"/>
</dbReference>
<keyword evidence="5" id="KW-1185">Reference proteome</keyword>
<keyword evidence="1" id="KW-0812">Transmembrane</keyword>
<dbReference type="PANTHER" id="PTHR44757">
    <property type="entry name" value="DIGUANYLATE CYCLASE DGCP"/>
    <property type="match status" value="1"/>
</dbReference>
<evidence type="ECO:0000313" key="4">
    <source>
        <dbReference type="EMBL" id="MCK0195659.1"/>
    </source>
</evidence>
<dbReference type="Gene3D" id="3.20.20.450">
    <property type="entry name" value="EAL domain"/>
    <property type="match status" value="1"/>
</dbReference>
<dbReference type="PANTHER" id="PTHR44757:SF2">
    <property type="entry name" value="BIOFILM ARCHITECTURE MAINTENANCE PROTEIN MBAA"/>
    <property type="match status" value="1"/>
</dbReference>
<dbReference type="SUPFAM" id="SSF141868">
    <property type="entry name" value="EAL domain-like"/>
    <property type="match status" value="1"/>
</dbReference>
<dbReference type="RefSeq" id="WP_247025998.1">
    <property type="nucleotide sequence ID" value="NZ_JALKCH010000001.1"/>
</dbReference>
<dbReference type="Proteomes" id="UP001203284">
    <property type="component" value="Unassembled WGS sequence"/>
</dbReference>
<dbReference type="PROSITE" id="PS50883">
    <property type="entry name" value="EAL"/>
    <property type="match status" value="1"/>
</dbReference>
<reference evidence="4 5" key="1">
    <citation type="submission" date="2022-04" db="EMBL/GenBank/DDBJ databases">
        <authorList>
            <person name="Grouzdev D.S."/>
            <person name="Pantiukh K.S."/>
            <person name="Krutkina M.S."/>
        </authorList>
    </citation>
    <scope>NUCLEOTIDE SEQUENCE [LARGE SCALE GENOMIC DNA]</scope>
    <source>
        <strain evidence="4 5">6x-1</strain>
    </source>
</reference>
<dbReference type="Gene3D" id="3.30.70.270">
    <property type="match status" value="1"/>
</dbReference>
<dbReference type="InterPro" id="IPR029787">
    <property type="entry name" value="Nucleotide_cyclase"/>
</dbReference>
<dbReference type="CDD" id="cd01948">
    <property type="entry name" value="EAL"/>
    <property type="match status" value="1"/>
</dbReference>
<comment type="caution">
    <text evidence="4">The sequence shown here is derived from an EMBL/GenBank/DDBJ whole genome shotgun (WGS) entry which is preliminary data.</text>
</comment>